<comment type="function">
    <text evidence="1 11">Catalyzes the reversible adenylation of nicotinate mononucleotide (NaMN) to nicotinic acid adenine dinucleotide (NaAD).</text>
</comment>
<keyword evidence="9 11" id="KW-0520">NAD</keyword>
<protein>
    <recommendedName>
        <fullName evidence="11">Probable nicotinate-nucleotide adenylyltransferase</fullName>
        <ecNumber evidence="11">2.7.7.18</ecNumber>
    </recommendedName>
    <alternativeName>
        <fullName evidence="11">Deamido-NAD(+) diphosphorylase</fullName>
    </alternativeName>
    <alternativeName>
        <fullName evidence="11">Deamido-NAD(+) pyrophosphorylase</fullName>
    </alternativeName>
    <alternativeName>
        <fullName evidence="11">Nicotinate mononucleotide adenylyltransferase</fullName>
        <shortName evidence="11">NaMN adenylyltransferase</shortName>
    </alternativeName>
</protein>
<evidence type="ECO:0000256" key="7">
    <source>
        <dbReference type="ARBA" id="ARBA00022741"/>
    </source>
</evidence>
<reference evidence="13 14" key="1">
    <citation type="submission" date="2016-09" db="EMBL/GenBank/DDBJ databases">
        <authorList>
            <person name="Doonan J."/>
            <person name="Pachebat J.A."/>
            <person name="Golyshin P.N."/>
            <person name="Denman S."/>
            <person name="Mcdonald J.E."/>
        </authorList>
    </citation>
    <scope>NUCLEOTIDE SEQUENCE [LARGE SCALE GENOMIC DNA]</scope>
    <source>
        <strain evidence="13 14">NCPPB 3934</strain>
    </source>
</reference>
<keyword evidence="14" id="KW-1185">Reference proteome</keyword>
<dbReference type="AlphaFoldDB" id="A0A421DNW8"/>
<feature type="domain" description="Cytidyltransferase-like" evidence="12">
    <location>
        <begin position="23"/>
        <end position="203"/>
    </location>
</feature>
<accession>A0A421DNW8</accession>
<dbReference type="Pfam" id="PF01467">
    <property type="entry name" value="CTP_transf_like"/>
    <property type="match status" value="1"/>
</dbReference>
<evidence type="ECO:0000313" key="13">
    <source>
        <dbReference type="EMBL" id="RLM24034.1"/>
    </source>
</evidence>
<dbReference type="NCBIfam" id="TIGR00125">
    <property type="entry name" value="cyt_tran_rel"/>
    <property type="match status" value="1"/>
</dbReference>
<dbReference type="Proteomes" id="UP000285648">
    <property type="component" value="Unassembled WGS sequence"/>
</dbReference>
<dbReference type="PANTHER" id="PTHR39321:SF3">
    <property type="entry name" value="PHOSPHOPANTETHEINE ADENYLYLTRANSFERASE"/>
    <property type="match status" value="1"/>
</dbReference>
<comment type="similarity">
    <text evidence="3 11">Belongs to the NadD family.</text>
</comment>
<comment type="pathway">
    <text evidence="2 11">Cofactor biosynthesis; NAD(+) biosynthesis; deamido-NAD(+) from nicotinate D-ribonucleotide: step 1/1.</text>
</comment>
<dbReference type="RefSeq" id="WP_121574977.1">
    <property type="nucleotide sequence ID" value="NZ_MJLZ01000018.1"/>
</dbReference>
<sequence length="229" mass="25831">MLTSLTTQADSIKQAEPVALTAFFGGTFDPIHFGHLRPVTALAKIVGLKQIVLLPNNVPPHRAQPEASPQQRQYMVELAVEANPLFVVDDRELQRQQPSYTIDTLETLRAEKGSAAPLAFIIGQDSLQTLHQWHRWQDILKVCHLLVCARPGYRSELETPALQQWLEAHQTQSTHALHRQSHGLIFLADTPLVTISATEIRQRRQQGLSCDDLLPPTVLRYINEQGLYR</sequence>
<dbReference type="EC" id="2.7.7.18" evidence="11"/>
<dbReference type="GO" id="GO:0005524">
    <property type="term" value="F:ATP binding"/>
    <property type="evidence" value="ECO:0007669"/>
    <property type="project" value="UniProtKB-KW"/>
</dbReference>
<dbReference type="OrthoDB" id="5295945at2"/>
<keyword evidence="8 11" id="KW-0067">ATP-binding</keyword>
<evidence type="ECO:0000256" key="10">
    <source>
        <dbReference type="ARBA" id="ARBA00048721"/>
    </source>
</evidence>
<evidence type="ECO:0000256" key="1">
    <source>
        <dbReference type="ARBA" id="ARBA00002324"/>
    </source>
</evidence>
<evidence type="ECO:0000256" key="4">
    <source>
        <dbReference type="ARBA" id="ARBA00022642"/>
    </source>
</evidence>
<evidence type="ECO:0000256" key="8">
    <source>
        <dbReference type="ARBA" id="ARBA00022840"/>
    </source>
</evidence>
<dbReference type="GO" id="GO:0009435">
    <property type="term" value="P:NAD+ biosynthetic process"/>
    <property type="evidence" value="ECO:0007669"/>
    <property type="project" value="UniProtKB-UniRule"/>
</dbReference>
<dbReference type="InterPro" id="IPR005248">
    <property type="entry name" value="NadD/NMNAT"/>
</dbReference>
<evidence type="ECO:0000313" key="14">
    <source>
        <dbReference type="Proteomes" id="UP000285648"/>
    </source>
</evidence>
<keyword evidence="7 11" id="KW-0547">Nucleotide-binding</keyword>
<dbReference type="UniPathway" id="UPA00253">
    <property type="reaction ID" value="UER00332"/>
</dbReference>
<gene>
    <name evidence="11" type="primary">nadD</name>
    <name evidence="13" type="ORF">BIY29_09665</name>
</gene>
<comment type="caution">
    <text evidence="13">The sequence shown here is derived from an EMBL/GenBank/DDBJ whole genome shotgun (WGS) entry which is preliminary data.</text>
</comment>
<evidence type="ECO:0000256" key="3">
    <source>
        <dbReference type="ARBA" id="ARBA00009014"/>
    </source>
</evidence>
<dbReference type="NCBIfam" id="TIGR00482">
    <property type="entry name" value="nicotinate (nicotinamide) nucleotide adenylyltransferase"/>
    <property type="match status" value="1"/>
</dbReference>
<dbReference type="NCBIfam" id="NF000840">
    <property type="entry name" value="PRK00071.1-3"/>
    <property type="match status" value="1"/>
</dbReference>
<dbReference type="GO" id="GO:0004515">
    <property type="term" value="F:nicotinate-nucleotide adenylyltransferase activity"/>
    <property type="evidence" value="ECO:0007669"/>
    <property type="project" value="UniProtKB-UniRule"/>
</dbReference>
<evidence type="ECO:0000256" key="9">
    <source>
        <dbReference type="ARBA" id="ARBA00023027"/>
    </source>
</evidence>
<organism evidence="13 14">
    <name type="scientific">Brenneria alni</name>
    <dbReference type="NCBI Taxonomy" id="71656"/>
    <lineage>
        <taxon>Bacteria</taxon>
        <taxon>Pseudomonadati</taxon>
        <taxon>Pseudomonadota</taxon>
        <taxon>Gammaproteobacteria</taxon>
        <taxon>Enterobacterales</taxon>
        <taxon>Pectobacteriaceae</taxon>
        <taxon>Brenneria</taxon>
    </lineage>
</organism>
<dbReference type="InterPro" id="IPR014729">
    <property type="entry name" value="Rossmann-like_a/b/a_fold"/>
</dbReference>
<dbReference type="SUPFAM" id="SSF52374">
    <property type="entry name" value="Nucleotidylyl transferase"/>
    <property type="match status" value="1"/>
</dbReference>
<dbReference type="CDD" id="cd02165">
    <property type="entry name" value="NMNAT"/>
    <property type="match status" value="1"/>
</dbReference>
<dbReference type="EMBL" id="MJLZ01000018">
    <property type="protein sequence ID" value="RLM24034.1"/>
    <property type="molecule type" value="Genomic_DNA"/>
</dbReference>
<name>A0A421DNW8_9GAMM</name>
<keyword evidence="5 11" id="KW-0808">Transferase</keyword>
<comment type="catalytic activity">
    <reaction evidence="10 11">
        <text>nicotinate beta-D-ribonucleotide + ATP + H(+) = deamido-NAD(+) + diphosphate</text>
        <dbReference type="Rhea" id="RHEA:22860"/>
        <dbReference type="ChEBI" id="CHEBI:15378"/>
        <dbReference type="ChEBI" id="CHEBI:30616"/>
        <dbReference type="ChEBI" id="CHEBI:33019"/>
        <dbReference type="ChEBI" id="CHEBI:57502"/>
        <dbReference type="ChEBI" id="CHEBI:58437"/>
        <dbReference type="EC" id="2.7.7.18"/>
    </reaction>
</comment>
<keyword evidence="6 11" id="KW-0548">Nucleotidyltransferase</keyword>
<evidence type="ECO:0000256" key="2">
    <source>
        <dbReference type="ARBA" id="ARBA00005019"/>
    </source>
</evidence>
<evidence type="ECO:0000256" key="5">
    <source>
        <dbReference type="ARBA" id="ARBA00022679"/>
    </source>
</evidence>
<keyword evidence="4 11" id="KW-0662">Pyridine nucleotide biosynthesis</keyword>
<dbReference type="InterPro" id="IPR004821">
    <property type="entry name" value="Cyt_trans-like"/>
</dbReference>
<dbReference type="NCBIfam" id="NF000839">
    <property type="entry name" value="PRK00071.1-1"/>
    <property type="match status" value="1"/>
</dbReference>
<evidence type="ECO:0000256" key="6">
    <source>
        <dbReference type="ARBA" id="ARBA00022695"/>
    </source>
</evidence>
<dbReference type="HAMAP" id="MF_00244">
    <property type="entry name" value="NaMN_adenylyltr"/>
    <property type="match status" value="1"/>
</dbReference>
<dbReference type="PANTHER" id="PTHR39321">
    <property type="entry name" value="NICOTINATE-NUCLEOTIDE ADENYLYLTRANSFERASE-RELATED"/>
    <property type="match status" value="1"/>
</dbReference>
<dbReference type="Gene3D" id="3.40.50.620">
    <property type="entry name" value="HUPs"/>
    <property type="match status" value="1"/>
</dbReference>
<dbReference type="FunFam" id="3.40.50.620:FF:000039">
    <property type="entry name" value="Probable nicotinate-nucleotide adenylyltransferase"/>
    <property type="match status" value="1"/>
</dbReference>
<evidence type="ECO:0000256" key="11">
    <source>
        <dbReference type="HAMAP-Rule" id="MF_00244"/>
    </source>
</evidence>
<proteinExistence type="inferred from homology"/>
<evidence type="ECO:0000259" key="12">
    <source>
        <dbReference type="Pfam" id="PF01467"/>
    </source>
</evidence>